<feature type="compositionally biased region" description="Pro residues" evidence="1">
    <location>
        <begin position="400"/>
        <end position="412"/>
    </location>
</feature>
<evidence type="ECO:0008006" key="4">
    <source>
        <dbReference type="Google" id="ProtNLM"/>
    </source>
</evidence>
<feature type="compositionally biased region" description="Pro residues" evidence="1">
    <location>
        <begin position="423"/>
        <end position="434"/>
    </location>
</feature>
<sequence>MATLCSIPPELRIKILTKLPDLRSLAAAIFTSRAIYEAFTIARHDVMERVLDAEIPLASIISEIGWLLPQDCVVALQDRSSSVRGKALDMLCVNQGYVSAWCRRFCEDSLPPLPSEDYSPASPSERLRIQRAFYRFWALSRAIAASDKLTLSDDFSFAEANTLRYGLWEIAELTLVCRYIYQKLDRLCSLHGSMMTLDNIRSCFFSYDGEQLRPAPPGVAAVLTTTPTEDTADYLTVDSLALLDLPTLHALLFSPQTTTSIIRTHLSKKLSCCRTWSSLFFADRRNRDHDPTAFSPHCICTRRDMPSNEYDECLRCTAEDGYFVVGLLFREDEVRYDLALWDDSRLERLGRFLPVTHPAAETPQRRKRRAVFRIEVNKRAPLDGPPSPEIHPAPDATSPFLPPTMSPSPTPRMAPSSDASRSPSPPPPRMPPSPRALSPAPGAETPKRRKRHAHCRFSPETVAARQAQIEWGRKYAQSCRFK</sequence>
<accession>A0A5J5EGH3</accession>
<proteinExistence type="predicted"/>
<feature type="region of interest" description="Disordered" evidence="1">
    <location>
        <begin position="378"/>
        <end position="462"/>
    </location>
</feature>
<dbReference type="Proteomes" id="UP000326924">
    <property type="component" value="Unassembled WGS sequence"/>
</dbReference>
<evidence type="ECO:0000313" key="3">
    <source>
        <dbReference type="Proteomes" id="UP000326924"/>
    </source>
</evidence>
<organism evidence="2 3">
    <name type="scientific">Sphaerosporella brunnea</name>
    <dbReference type="NCBI Taxonomy" id="1250544"/>
    <lineage>
        <taxon>Eukaryota</taxon>
        <taxon>Fungi</taxon>
        <taxon>Dikarya</taxon>
        <taxon>Ascomycota</taxon>
        <taxon>Pezizomycotina</taxon>
        <taxon>Pezizomycetes</taxon>
        <taxon>Pezizales</taxon>
        <taxon>Pyronemataceae</taxon>
        <taxon>Sphaerosporella</taxon>
    </lineage>
</organism>
<evidence type="ECO:0000313" key="2">
    <source>
        <dbReference type="EMBL" id="KAA8894805.1"/>
    </source>
</evidence>
<feature type="compositionally biased region" description="Low complexity" evidence="1">
    <location>
        <begin position="413"/>
        <end position="422"/>
    </location>
</feature>
<name>A0A5J5EGH3_9PEZI</name>
<protein>
    <recommendedName>
        <fullName evidence="4">F-box domain-containing protein</fullName>
    </recommendedName>
</protein>
<reference evidence="2 3" key="1">
    <citation type="submission" date="2019-09" db="EMBL/GenBank/DDBJ databases">
        <title>Draft genome of the ectomycorrhizal ascomycete Sphaerosporella brunnea.</title>
        <authorList>
            <consortium name="DOE Joint Genome Institute"/>
            <person name="Benucci G.M."/>
            <person name="Marozzi G."/>
            <person name="Antonielli L."/>
            <person name="Sanchez S."/>
            <person name="Marco P."/>
            <person name="Wang X."/>
            <person name="Falini L.B."/>
            <person name="Barry K."/>
            <person name="Haridas S."/>
            <person name="Lipzen A."/>
            <person name="Labutti K."/>
            <person name="Grigoriev I.V."/>
            <person name="Murat C."/>
            <person name="Martin F."/>
            <person name="Albertini E."/>
            <person name="Donnini D."/>
            <person name="Bonito G."/>
        </authorList>
    </citation>
    <scope>NUCLEOTIDE SEQUENCE [LARGE SCALE GENOMIC DNA]</scope>
    <source>
        <strain evidence="2 3">Sb_GMNB300</strain>
    </source>
</reference>
<keyword evidence="3" id="KW-1185">Reference proteome</keyword>
<evidence type="ECO:0000256" key="1">
    <source>
        <dbReference type="SAM" id="MobiDB-lite"/>
    </source>
</evidence>
<dbReference type="EMBL" id="VXIS01000309">
    <property type="protein sequence ID" value="KAA8894805.1"/>
    <property type="molecule type" value="Genomic_DNA"/>
</dbReference>
<comment type="caution">
    <text evidence="2">The sequence shown here is derived from an EMBL/GenBank/DDBJ whole genome shotgun (WGS) entry which is preliminary data.</text>
</comment>
<dbReference type="InParanoid" id="A0A5J5EGH3"/>
<dbReference type="AlphaFoldDB" id="A0A5J5EGH3"/>
<gene>
    <name evidence="2" type="ORF">FN846DRAFT_912472</name>
</gene>